<accession>A0ACD4ZPA3</accession>
<proteinExistence type="predicted"/>
<gene>
    <name evidence="1" type="ORF">OG835_19220</name>
</gene>
<dbReference type="EMBL" id="CP109109">
    <property type="protein sequence ID" value="WSB98941.1"/>
    <property type="molecule type" value="Genomic_DNA"/>
</dbReference>
<sequence>MLAGTAVDPDDHPILARRLSRRQLIALDCVFVLVYAAALLLTGPTDISSSAAPPAPAPVPWEQFALIAAATAPVAVRRIWPLSVFAVVLAVTAVAVVRDAAWDPFLSAAFALYTVAVTVPARRWWQRWLPGLAIAVLAVAGAVGAARAGETYWWRGGPGLPLLGFAALLGAWEVGRSARQRRAFAVRAAEQLARQAVTDERLRIARELHDVVTHSMGLIAVKAGVANHVLHIKPQEAHDALRVIERTSRTALNDMRRMLGVLRTSEGERQPAALGPVPSAVALPELVGQAGAQLTMRGVESLPDGVALDVYRIVQEALTNVAKHTGPETRCRVVVDANGHDVRLDITDDGGDRAPLATAPLATTPGGHGIVGMRERVATHGGTFTAGPRPEGGFAVHASLPYEENI</sequence>
<keyword evidence="1" id="KW-0808">Transferase</keyword>
<evidence type="ECO:0000313" key="1">
    <source>
        <dbReference type="EMBL" id="WSB98941.1"/>
    </source>
</evidence>
<protein>
    <submittedName>
        <fullName evidence="1">Histidine kinase</fullName>
    </submittedName>
</protein>
<keyword evidence="1" id="KW-0418">Kinase</keyword>
<keyword evidence="2" id="KW-1185">Reference proteome</keyword>
<organism evidence="1 2">
    <name type="scientific">Streptomyces scopuliridis</name>
    <dbReference type="NCBI Taxonomy" id="452529"/>
    <lineage>
        <taxon>Bacteria</taxon>
        <taxon>Bacillati</taxon>
        <taxon>Actinomycetota</taxon>
        <taxon>Actinomycetes</taxon>
        <taxon>Kitasatosporales</taxon>
        <taxon>Streptomycetaceae</taxon>
        <taxon>Streptomyces</taxon>
    </lineage>
</organism>
<dbReference type="Proteomes" id="UP001348369">
    <property type="component" value="Chromosome"/>
</dbReference>
<evidence type="ECO:0000313" key="2">
    <source>
        <dbReference type="Proteomes" id="UP001348369"/>
    </source>
</evidence>
<reference evidence="1" key="1">
    <citation type="submission" date="2022-10" db="EMBL/GenBank/DDBJ databases">
        <title>The complete genomes of actinobacterial strains from the NBC collection.</title>
        <authorList>
            <person name="Joergensen T.S."/>
            <person name="Alvarez Arevalo M."/>
            <person name="Sterndorff E.B."/>
            <person name="Faurdal D."/>
            <person name="Vuksanovic O."/>
            <person name="Mourched A.-S."/>
            <person name="Charusanti P."/>
            <person name="Shaw S."/>
            <person name="Blin K."/>
            <person name="Weber T."/>
        </authorList>
    </citation>
    <scope>NUCLEOTIDE SEQUENCE</scope>
    <source>
        <strain evidence="1">NBC 01771</strain>
    </source>
</reference>
<name>A0ACD4ZPA3_9ACTN</name>